<comment type="caution">
    <text evidence="1">The sequence shown here is derived from an EMBL/GenBank/DDBJ whole genome shotgun (WGS) entry which is preliminary data.</text>
</comment>
<evidence type="ECO:0000313" key="2">
    <source>
        <dbReference type="Proteomes" id="UP000606396"/>
    </source>
</evidence>
<dbReference type="Proteomes" id="UP000606396">
    <property type="component" value="Unassembled WGS sequence"/>
</dbReference>
<sequence length="851" mass="97097">MSIPSTLDDYTLQWLTKLPKAAKLVIWLDPYALLELADHLVDNRGKSWQILSYRGDDFRFRSRLNHLNKAQPAIIWIRPPIGKVSPLLDLTYLADLLNRHDGILDLRLESILAEVTPYKAWPSDLATQGNLAAPQLGALANAAKLFHHITNKSVLNSHDLKLLLLHIRQPELTLELLCNIPSQSPASLLTWYLRIILTTPSNDLNPSLVELIGAFPMPAEFLEFPATDLICFSYAYHAATVMLTPQAVDRLLWLPRLSSDHLLIIESALTLLQEDKTTWTTLFNRAEQLLTLEKLSDLVRQFTTTKQEIASRTDLSGIWVAAVCIAIEESRPLEEFDPDVYTPRPLIGNYCDVAQTLQQALAVSRKVDSHLSQARPVFNDISNLLEWYRTEKIHTQELEISRAIRGVIKLKQLPGQLLENIIEQLQNLRSQWRDFLNLLDENLADLVTGSNWSKFCHHPRHSTQFLSDALPSSIPNNTRVWFLIFDGMRLDAWDLVIRPILEDHFQIEEKLYLTSLPSITDIARIALIAGTTPEQWKNASGIPIKNHNFLAAKKFKIPQDHRDQELQIIVRSETVAGQMKLGLGEEDAKKYNILIYNVSDDWIHNWRDDLALLNDFIQKTLVESILPDLKSRINPQDIVVLSSDHGFVELDLQEQIKITEINSHDVRYRYLKTDQAIHGKSVSYGRSEYTYQVAVGRQWFNRPDSHKMERFTHGGISLDEMVVPGAILKPITKQIRKLELLDLPSQLLLSEDEEIKLVFSILNSGTQRSSFLINWRIDDNQPQFLQQELVAGTHTPVTLTFLGHLGQQILTIELLDTEGTRHAINRISLQISARHDKVEFSDPLAGLDFND</sequence>
<organism evidence="1 2">
    <name type="scientific">Nostoc punctiforme FACHB-252</name>
    <dbReference type="NCBI Taxonomy" id="1357509"/>
    <lineage>
        <taxon>Bacteria</taxon>
        <taxon>Bacillati</taxon>
        <taxon>Cyanobacteriota</taxon>
        <taxon>Cyanophyceae</taxon>
        <taxon>Nostocales</taxon>
        <taxon>Nostocaceae</taxon>
        <taxon>Nostoc</taxon>
    </lineage>
</organism>
<dbReference type="EMBL" id="JACJTC010000033">
    <property type="protein sequence ID" value="MBD2615871.1"/>
    <property type="molecule type" value="Genomic_DNA"/>
</dbReference>
<evidence type="ECO:0000313" key="1">
    <source>
        <dbReference type="EMBL" id="MBD2615871.1"/>
    </source>
</evidence>
<dbReference type="RefSeq" id="WP_190952415.1">
    <property type="nucleotide sequence ID" value="NZ_JACJTC010000033.1"/>
</dbReference>
<protein>
    <submittedName>
        <fullName evidence="1">PglZ domain-containing protein</fullName>
    </submittedName>
</protein>
<gene>
    <name evidence="1" type="ORF">H6G94_32265</name>
</gene>
<proteinExistence type="predicted"/>
<keyword evidence="2" id="KW-1185">Reference proteome</keyword>
<name>A0ABR8HKG5_NOSPU</name>
<reference evidence="1 2" key="1">
    <citation type="journal article" date="2020" name="ISME J.">
        <title>Comparative genomics reveals insights into cyanobacterial evolution and habitat adaptation.</title>
        <authorList>
            <person name="Chen M.Y."/>
            <person name="Teng W.K."/>
            <person name="Zhao L."/>
            <person name="Hu C.X."/>
            <person name="Zhou Y.K."/>
            <person name="Han B.P."/>
            <person name="Song L.R."/>
            <person name="Shu W.S."/>
        </authorList>
    </citation>
    <scope>NUCLEOTIDE SEQUENCE [LARGE SCALE GENOMIC DNA]</scope>
    <source>
        <strain evidence="1 2">FACHB-252</strain>
    </source>
</reference>
<dbReference type="Pfam" id="PF08665">
    <property type="entry name" value="PglZ"/>
    <property type="match status" value="1"/>
</dbReference>
<accession>A0ABR8HKG5</accession>